<dbReference type="GO" id="GO:0061709">
    <property type="term" value="P:reticulophagy"/>
    <property type="evidence" value="ECO:0007669"/>
    <property type="project" value="TreeGrafter"/>
</dbReference>
<evidence type="ECO:0000256" key="3">
    <source>
        <dbReference type="ARBA" id="ARBA00018074"/>
    </source>
</evidence>
<dbReference type="InterPro" id="IPR007241">
    <property type="entry name" value="Autophagy-rel_prot_9"/>
</dbReference>
<accession>A0A978VMC5</accession>
<protein>
    <recommendedName>
        <fullName evidence="3">Autophagy-related protein 9</fullName>
    </recommendedName>
</protein>
<feature type="compositionally biased region" description="Acidic residues" evidence="10">
    <location>
        <begin position="362"/>
        <end position="380"/>
    </location>
</feature>
<evidence type="ECO:0000259" key="11">
    <source>
        <dbReference type="PROSITE" id="PS50004"/>
    </source>
</evidence>
<evidence type="ECO:0000313" key="13">
    <source>
        <dbReference type="Proteomes" id="UP000813462"/>
    </source>
</evidence>
<organism evidence="12 13">
    <name type="scientific">Ziziphus jujuba var. spinosa</name>
    <dbReference type="NCBI Taxonomy" id="714518"/>
    <lineage>
        <taxon>Eukaryota</taxon>
        <taxon>Viridiplantae</taxon>
        <taxon>Streptophyta</taxon>
        <taxon>Embryophyta</taxon>
        <taxon>Tracheophyta</taxon>
        <taxon>Spermatophyta</taxon>
        <taxon>Magnoliopsida</taxon>
        <taxon>eudicotyledons</taxon>
        <taxon>Gunneridae</taxon>
        <taxon>Pentapetalae</taxon>
        <taxon>rosids</taxon>
        <taxon>fabids</taxon>
        <taxon>Rosales</taxon>
        <taxon>Rhamnaceae</taxon>
        <taxon>Paliureae</taxon>
        <taxon>Ziziphus</taxon>
    </lineage>
</organism>
<evidence type="ECO:0000256" key="9">
    <source>
        <dbReference type="ARBA" id="ARBA00023136"/>
    </source>
</evidence>
<evidence type="ECO:0000256" key="7">
    <source>
        <dbReference type="ARBA" id="ARBA00023006"/>
    </source>
</evidence>
<dbReference type="GO" id="GO:0000422">
    <property type="term" value="P:autophagy of mitochondrion"/>
    <property type="evidence" value="ECO:0007669"/>
    <property type="project" value="TreeGrafter"/>
</dbReference>
<keyword evidence="9" id="KW-0472">Membrane</keyword>
<reference evidence="12" key="1">
    <citation type="journal article" date="2021" name="Front. Plant Sci.">
        <title>Chromosome-Scale Genome Assembly for Chinese Sour Jujube and Insights Into Its Genome Evolution and Domestication Signature.</title>
        <authorList>
            <person name="Shen L.-Y."/>
            <person name="Luo H."/>
            <person name="Wang X.-L."/>
            <person name="Wang X.-M."/>
            <person name="Qiu X.-J."/>
            <person name="Liu H."/>
            <person name="Zhou S.-S."/>
            <person name="Jia K.-H."/>
            <person name="Nie S."/>
            <person name="Bao Y.-T."/>
            <person name="Zhang R.-G."/>
            <person name="Yun Q.-Z."/>
            <person name="Chai Y.-H."/>
            <person name="Lu J.-Y."/>
            <person name="Li Y."/>
            <person name="Zhao S.-W."/>
            <person name="Mao J.-F."/>
            <person name="Jia S.-G."/>
            <person name="Mao Y.-M."/>
        </authorList>
    </citation>
    <scope>NUCLEOTIDE SEQUENCE</scope>
    <source>
        <strain evidence="12">AT0</strain>
        <tissue evidence="12">Leaf</tissue>
    </source>
</reference>
<dbReference type="PANTHER" id="PTHR13038:SF10">
    <property type="entry name" value="AUTOPHAGY-RELATED PROTEIN 9"/>
    <property type="match status" value="1"/>
</dbReference>
<dbReference type="GO" id="GO:0034727">
    <property type="term" value="P:piecemeal microautophagy of the nucleus"/>
    <property type="evidence" value="ECO:0007669"/>
    <property type="project" value="TreeGrafter"/>
</dbReference>
<comment type="similarity">
    <text evidence="2">Belongs to the ATG9 family.</text>
</comment>
<dbReference type="Proteomes" id="UP000813462">
    <property type="component" value="Unassembled WGS sequence"/>
</dbReference>
<evidence type="ECO:0000256" key="10">
    <source>
        <dbReference type="SAM" id="MobiDB-lite"/>
    </source>
</evidence>
<evidence type="ECO:0000313" key="12">
    <source>
        <dbReference type="EMBL" id="KAH7536700.1"/>
    </source>
</evidence>
<dbReference type="GO" id="GO:0034497">
    <property type="term" value="P:protein localization to phagophore assembly site"/>
    <property type="evidence" value="ECO:0007669"/>
    <property type="project" value="TreeGrafter"/>
</dbReference>
<dbReference type="InterPro" id="IPR035892">
    <property type="entry name" value="C2_domain_sf"/>
</dbReference>
<dbReference type="GO" id="GO:0034045">
    <property type="term" value="C:phagophore assembly site membrane"/>
    <property type="evidence" value="ECO:0007669"/>
    <property type="project" value="UniProtKB-SubCell"/>
</dbReference>
<proteinExistence type="inferred from homology"/>
<feature type="region of interest" description="Disordered" evidence="10">
    <location>
        <begin position="360"/>
        <end position="380"/>
    </location>
</feature>
<comment type="caution">
    <text evidence="12">The sequence shown here is derived from an EMBL/GenBank/DDBJ whole genome shotgun (WGS) entry which is preliminary data.</text>
</comment>
<keyword evidence="4" id="KW-0813">Transport</keyword>
<dbReference type="PROSITE" id="PS50004">
    <property type="entry name" value="C2"/>
    <property type="match status" value="1"/>
</dbReference>
<dbReference type="GO" id="GO:0005776">
    <property type="term" value="C:autophagosome"/>
    <property type="evidence" value="ECO:0007669"/>
    <property type="project" value="TreeGrafter"/>
</dbReference>
<dbReference type="SUPFAM" id="SSF49562">
    <property type="entry name" value="C2 domain (Calcium/lipid-binding domain, CaLB)"/>
    <property type="match status" value="1"/>
</dbReference>
<gene>
    <name evidence="12" type="ORF">FEM48_Zijuj03G0014200</name>
</gene>
<evidence type="ECO:0000256" key="4">
    <source>
        <dbReference type="ARBA" id="ARBA00022448"/>
    </source>
</evidence>
<dbReference type="EMBL" id="JAEACU010000003">
    <property type="protein sequence ID" value="KAH7536700.1"/>
    <property type="molecule type" value="Genomic_DNA"/>
</dbReference>
<name>A0A978VMC5_ZIZJJ</name>
<evidence type="ECO:0000256" key="8">
    <source>
        <dbReference type="ARBA" id="ARBA00023055"/>
    </source>
</evidence>
<keyword evidence="6" id="KW-1133">Transmembrane helix</keyword>
<dbReference type="InterPro" id="IPR000008">
    <property type="entry name" value="C2_dom"/>
</dbReference>
<evidence type="ECO:0000256" key="2">
    <source>
        <dbReference type="ARBA" id="ARBA00006185"/>
    </source>
</evidence>
<dbReference type="Gene3D" id="2.60.40.150">
    <property type="entry name" value="C2 domain"/>
    <property type="match status" value="1"/>
</dbReference>
<dbReference type="GO" id="GO:0006869">
    <property type="term" value="P:lipid transport"/>
    <property type="evidence" value="ECO:0007669"/>
    <property type="project" value="UniProtKB-KW"/>
</dbReference>
<keyword evidence="5" id="KW-0812">Transmembrane</keyword>
<feature type="domain" description="C2" evidence="11">
    <location>
        <begin position="94"/>
        <end position="219"/>
    </location>
</feature>
<keyword evidence="7" id="KW-0072">Autophagy</keyword>
<evidence type="ECO:0000256" key="1">
    <source>
        <dbReference type="ARBA" id="ARBA00004511"/>
    </source>
</evidence>
<dbReference type="PANTHER" id="PTHR13038">
    <property type="entry name" value="APG9 AUTOPHAGY 9"/>
    <property type="match status" value="1"/>
</dbReference>
<keyword evidence="8" id="KW-0445">Lipid transport</keyword>
<sequence>MMFSGSNAANSCNIFKWKWHGESSLTIGLLNDVPLEIELSYYRRVPSPGSESPSGLLNGESLNVEPITDLDLFFERLYSYYCEEGLWTMTKIFSCSLDITDNEIQTMPWAAILEKKSSCPRQRPENVNWRNGALKPYAVLWVDPNNRCSTRVCGEGDTCPVWDETLLIPLPPGPIDGDSTLYIDIVHAGSEPDTKPLIGSARLRLREVIDDVGLAEFANRTLKLKRPSGRPQGKLDMRVSVREPYHRASHSHEPYYNARVPQHYPGAPPAYGDPYAARPRDPYYSVAPPAGYASYNAPPAYGDQQVYYGHKEEEKEKEKSKFGGMGTGLAVGAAAGLLGGLALSEGFDYIEDKIADDVAERVEDDLEDDDHHDDDGGDDE</sequence>
<dbReference type="Pfam" id="PF00168">
    <property type="entry name" value="C2"/>
    <property type="match status" value="1"/>
</dbReference>
<comment type="subcellular location">
    <subcellularLocation>
        <location evidence="1">Preautophagosomal structure membrane</location>
        <topology evidence="1">Multi-pass membrane protein</topology>
    </subcellularLocation>
</comment>
<dbReference type="GO" id="GO:0006952">
    <property type="term" value="P:defense response"/>
    <property type="evidence" value="ECO:0007669"/>
    <property type="project" value="InterPro"/>
</dbReference>
<evidence type="ECO:0000256" key="5">
    <source>
        <dbReference type="ARBA" id="ARBA00022692"/>
    </source>
</evidence>
<dbReference type="CDD" id="cd04051">
    <property type="entry name" value="C2_SRC2_like"/>
    <property type="match status" value="1"/>
</dbReference>
<evidence type="ECO:0000256" key="6">
    <source>
        <dbReference type="ARBA" id="ARBA00022989"/>
    </source>
</evidence>
<dbReference type="AlphaFoldDB" id="A0A978VMC5"/>
<dbReference type="InterPro" id="IPR044750">
    <property type="entry name" value="C2_SRC2/BAP"/>
</dbReference>